<comment type="caution">
    <text evidence="2">The sequence shown here is derived from an EMBL/GenBank/DDBJ whole genome shotgun (WGS) entry which is preliminary data.</text>
</comment>
<evidence type="ECO:0000256" key="1">
    <source>
        <dbReference type="SAM" id="Phobius"/>
    </source>
</evidence>
<reference evidence="2 3" key="1">
    <citation type="submission" date="2020-03" db="EMBL/GenBank/DDBJ databases">
        <title>Genomic Encyclopedia of Type Strains, Phase IV (KMG-IV): sequencing the most valuable type-strain genomes for metagenomic binning, comparative biology and taxonomic classification.</title>
        <authorList>
            <person name="Goeker M."/>
        </authorList>
    </citation>
    <scope>NUCLEOTIDE SEQUENCE [LARGE SCALE GENOMIC DNA]</scope>
    <source>
        <strain evidence="2 3">DSM 16846</strain>
    </source>
</reference>
<keyword evidence="1" id="KW-1133">Transmembrane helix</keyword>
<feature type="transmembrane region" description="Helical" evidence="1">
    <location>
        <begin position="55"/>
        <end position="73"/>
    </location>
</feature>
<sequence>MARLTSPGGSAGQWLAGTCPACEKGRLFAGPVRFAERCNQCGLDFSQFNVGDGPAAFLILIVGAVLVVGALVVDASFEPAWWVHLVWLPVGAALTVGGLRLAKAWLLGAEYRNAAHEGRPVR</sequence>
<keyword evidence="3" id="KW-1185">Reference proteome</keyword>
<keyword evidence="1" id="KW-0472">Membrane</keyword>
<gene>
    <name evidence="2" type="ORF">GGQ97_000460</name>
</gene>
<accession>A0A7X5Y508</accession>
<dbReference type="RefSeq" id="WP_168067455.1">
    <property type="nucleotide sequence ID" value="NZ_JAATJC010000001.1"/>
</dbReference>
<evidence type="ECO:0000313" key="3">
    <source>
        <dbReference type="Proteomes" id="UP000558192"/>
    </source>
</evidence>
<dbReference type="Proteomes" id="UP000558192">
    <property type="component" value="Unassembled WGS sequence"/>
</dbReference>
<organism evidence="2 3">
    <name type="scientific">Sphingomonas kaistensis</name>
    <dbReference type="NCBI Taxonomy" id="298708"/>
    <lineage>
        <taxon>Bacteria</taxon>
        <taxon>Pseudomonadati</taxon>
        <taxon>Pseudomonadota</taxon>
        <taxon>Alphaproteobacteria</taxon>
        <taxon>Sphingomonadales</taxon>
        <taxon>Sphingomonadaceae</taxon>
        <taxon>Sphingomonas</taxon>
    </lineage>
</organism>
<dbReference type="InterPro" id="IPR009325">
    <property type="entry name" value="DUF983"/>
</dbReference>
<feature type="transmembrane region" description="Helical" evidence="1">
    <location>
        <begin position="79"/>
        <end position="102"/>
    </location>
</feature>
<keyword evidence="1" id="KW-0812">Transmembrane</keyword>
<name>A0A7X5Y508_9SPHN</name>
<protein>
    <submittedName>
        <fullName evidence="2">Uncharacterized protein (DUF983 family)</fullName>
    </submittedName>
</protein>
<evidence type="ECO:0000313" key="2">
    <source>
        <dbReference type="EMBL" id="NJC04667.1"/>
    </source>
</evidence>
<dbReference type="EMBL" id="JAATJC010000001">
    <property type="protein sequence ID" value="NJC04667.1"/>
    <property type="molecule type" value="Genomic_DNA"/>
</dbReference>
<dbReference type="AlphaFoldDB" id="A0A7X5Y508"/>
<dbReference type="Pfam" id="PF06170">
    <property type="entry name" value="DUF983"/>
    <property type="match status" value="1"/>
</dbReference>
<proteinExistence type="predicted"/>